<dbReference type="InterPro" id="IPR011600">
    <property type="entry name" value="Pept_C14_caspase"/>
</dbReference>
<evidence type="ECO:0000259" key="3">
    <source>
        <dbReference type="Pfam" id="PF00656"/>
    </source>
</evidence>
<evidence type="ECO:0000256" key="1">
    <source>
        <dbReference type="ARBA" id="ARBA00009005"/>
    </source>
</evidence>
<dbReference type="EMBL" id="JAVFKD010000004">
    <property type="protein sequence ID" value="KAK5995278.1"/>
    <property type="molecule type" value="Genomic_DNA"/>
</dbReference>
<dbReference type="InterPro" id="IPR050452">
    <property type="entry name" value="Metacaspase"/>
</dbReference>
<organism evidence="4 5">
    <name type="scientific">Cladobotryum mycophilum</name>
    <dbReference type="NCBI Taxonomy" id="491253"/>
    <lineage>
        <taxon>Eukaryota</taxon>
        <taxon>Fungi</taxon>
        <taxon>Dikarya</taxon>
        <taxon>Ascomycota</taxon>
        <taxon>Pezizomycotina</taxon>
        <taxon>Sordariomycetes</taxon>
        <taxon>Hypocreomycetidae</taxon>
        <taxon>Hypocreales</taxon>
        <taxon>Hypocreaceae</taxon>
        <taxon>Cladobotryum</taxon>
    </lineage>
</organism>
<name>A0ABR0SSZ8_9HYPO</name>
<evidence type="ECO:0000313" key="4">
    <source>
        <dbReference type="EMBL" id="KAK5995278.1"/>
    </source>
</evidence>
<dbReference type="Gene3D" id="3.40.50.1460">
    <property type="match status" value="1"/>
</dbReference>
<evidence type="ECO:0000256" key="2">
    <source>
        <dbReference type="SAM" id="MobiDB-lite"/>
    </source>
</evidence>
<dbReference type="Pfam" id="PF00656">
    <property type="entry name" value="Peptidase_C14"/>
    <property type="match status" value="1"/>
</dbReference>
<feature type="compositionally biased region" description="Basic and acidic residues" evidence="2">
    <location>
        <begin position="216"/>
        <end position="225"/>
    </location>
</feature>
<comment type="caution">
    <text evidence="4">The sequence shown here is derived from an EMBL/GenBank/DDBJ whole genome shotgun (WGS) entry which is preliminary data.</text>
</comment>
<evidence type="ECO:0000313" key="5">
    <source>
        <dbReference type="Proteomes" id="UP001338125"/>
    </source>
</evidence>
<gene>
    <name evidence="4" type="ORF">PT974_03678</name>
</gene>
<dbReference type="PANTHER" id="PTHR48104:SF30">
    <property type="entry name" value="METACASPASE-1"/>
    <property type="match status" value="1"/>
</dbReference>
<feature type="region of interest" description="Disordered" evidence="2">
    <location>
        <begin position="183"/>
        <end position="225"/>
    </location>
</feature>
<comment type="similarity">
    <text evidence="1">Belongs to the peptidase C14B family.</text>
</comment>
<dbReference type="PANTHER" id="PTHR48104">
    <property type="entry name" value="METACASPASE-4"/>
    <property type="match status" value="1"/>
</dbReference>
<proteinExistence type="inferred from homology"/>
<protein>
    <recommendedName>
        <fullName evidence="3">Peptidase C14 caspase domain-containing protein</fullName>
    </recommendedName>
</protein>
<accession>A0ABR0SSZ8</accession>
<keyword evidence="5" id="KW-1185">Reference proteome</keyword>
<feature type="compositionally biased region" description="Acidic residues" evidence="2">
    <location>
        <begin position="190"/>
        <end position="203"/>
    </location>
</feature>
<sequence length="728" mass="81011">MSSDPLVASQKRFFILIGVGYYARGNALRTYNNESCKLRSLKGAVQDVENVHRHIQEDPQLQGSAVFKLTSTRSREGGRETVESKHQLPTRDNILSLFDKVGKLVKEAGCGIVHVHFSCHGVQVTTEYPNLKKSGGIDEAIAPFDACTTGETIRDVELNILIWKLTKNGAHVSVVFDCCHAGSVSRGDSDESDSDESELDEVSGWEADRNSGGQIGKEDGNQTDDLARDEVRKDVSLAPGDGELVQALEDAWASNKRPWMLPINYDLFGSCCEDEKSYETVERDREGNTIYCGVYTRMLLKALEEARTNPDAPAQGHIHDRILAAFKNEERENQTPIFVGNRKRRWLRTTEGDDIQSLSVISVKHNGLILSEGQIQGVTRGSLYAVVPWIQADLSGVSTSPLVKIIDVSPTRSRAKWADGPSSVQPGFKAVLVKHKLEKMRIQLNRAPGPEPRAVTRQYELFDALVQEEADDSSEMMEIVEDGAFYNIRVGRDEKFQLVSSDGTPIAHFPASSNPDVFYEYLSRLVKFETLRNLFNPFPSERMRDCLDISINGKDVKSFCVWDGSPVESKACLDLGVGDASLVVRNRNNSSICIAMFVFSPFWAIDRCYLGQNNEDYEIIGPNQERKTIVEVVPLPDKWDPSIDHVDYIKLFIFDKSLSLTSLRSVEMDPLDDMALESGRGEGNLDDILEAFGIADRGHSRKQDTISGPQGTWAARAADIAKRSKGHQ</sequence>
<reference evidence="4 5" key="1">
    <citation type="submission" date="2024-01" db="EMBL/GenBank/DDBJ databases">
        <title>Complete genome of Cladobotryum mycophilum ATHUM6906.</title>
        <authorList>
            <person name="Christinaki A.C."/>
            <person name="Myridakis A.I."/>
            <person name="Kouvelis V.N."/>
        </authorList>
    </citation>
    <scope>NUCLEOTIDE SEQUENCE [LARGE SCALE GENOMIC DNA]</scope>
    <source>
        <strain evidence="4 5">ATHUM6906</strain>
    </source>
</reference>
<feature type="domain" description="Peptidase C14 caspase" evidence="3">
    <location>
        <begin position="35"/>
        <end position="340"/>
    </location>
</feature>
<dbReference type="Proteomes" id="UP001338125">
    <property type="component" value="Unassembled WGS sequence"/>
</dbReference>